<protein>
    <submittedName>
        <fullName evidence="1">Uncharacterized protein</fullName>
    </submittedName>
</protein>
<dbReference type="Proteomes" id="UP000366051">
    <property type="component" value="Chromosome"/>
</dbReference>
<keyword evidence="2" id="KW-1185">Reference proteome</keyword>
<accession>A0A5Q2MY33</accession>
<reference evidence="2" key="1">
    <citation type="submission" date="2019-11" db="EMBL/GenBank/DDBJ databases">
        <title>Genome sequence of Heliorestis convoluta strain HH, an alkaliphilic and minimalistic phototrophic bacterium from a soda lake in Egypt.</title>
        <authorList>
            <person name="Dewey E.D."/>
            <person name="Stokes L.M."/>
            <person name="Burchell B.M."/>
            <person name="Shaffer K.N."/>
            <person name="Huntington A.M."/>
            <person name="Baker J.M."/>
            <person name="Nadendla S."/>
            <person name="Giglio M.G."/>
            <person name="Touchman J.W."/>
            <person name="Blankenship R.E."/>
            <person name="Madigan M.T."/>
            <person name="Sattley W.M."/>
        </authorList>
    </citation>
    <scope>NUCLEOTIDE SEQUENCE [LARGE SCALE GENOMIC DNA]</scope>
    <source>
        <strain evidence="2">HH</strain>
    </source>
</reference>
<organism evidence="1 2">
    <name type="scientific">Heliorestis convoluta</name>
    <dbReference type="NCBI Taxonomy" id="356322"/>
    <lineage>
        <taxon>Bacteria</taxon>
        <taxon>Bacillati</taxon>
        <taxon>Bacillota</taxon>
        <taxon>Clostridia</taxon>
        <taxon>Eubacteriales</taxon>
        <taxon>Heliobacteriaceae</taxon>
        <taxon>Heliorestis</taxon>
    </lineage>
</organism>
<proteinExistence type="predicted"/>
<dbReference type="EMBL" id="CP045875">
    <property type="protein sequence ID" value="QGG46811.1"/>
    <property type="molecule type" value="Genomic_DNA"/>
</dbReference>
<name>A0A5Q2MY33_9FIRM</name>
<evidence type="ECO:0000313" key="2">
    <source>
        <dbReference type="Proteomes" id="UP000366051"/>
    </source>
</evidence>
<gene>
    <name evidence="1" type="ORF">FTV88_0632</name>
</gene>
<sequence>MYPFISIVHPVVSLLRIFALIEYDEKDFLRLYDFLVGLAKNAL</sequence>
<dbReference type="AlphaFoldDB" id="A0A5Q2MY33"/>
<evidence type="ECO:0000313" key="1">
    <source>
        <dbReference type="EMBL" id="QGG46811.1"/>
    </source>
</evidence>
<dbReference type="KEGG" id="hcv:FTV88_0632"/>